<dbReference type="PANTHER" id="PTHR46647">
    <property type="entry name" value="RAB9 EFFECTOR PROTEIN WITH KELCH MOTIFS"/>
    <property type="match status" value="1"/>
</dbReference>
<evidence type="ECO:0000256" key="1">
    <source>
        <dbReference type="ARBA" id="ARBA00022441"/>
    </source>
</evidence>
<organism evidence="5 6">
    <name type="scientific">Stentor coeruleus</name>
    <dbReference type="NCBI Taxonomy" id="5963"/>
    <lineage>
        <taxon>Eukaryota</taxon>
        <taxon>Sar</taxon>
        <taxon>Alveolata</taxon>
        <taxon>Ciliophora</taxon>
        <taxon>Postciliodesmatophora</taxon>
        <taxon>Heterotrichea</taxon>
        <taxon>Heterotrichida</taxon>
        <taxon>Stentoridae</taxon>
        <taxon>Stentor</taxon>
    </lineage>
</organism>
<comment type="caution">
    <text evidence="5">The sequence shown here is derived from an EMBL/GenBank/DDBJ whole genome shotgun (WGS) entry which is preliminary data.</text>
</comment>
<feature type="region of interest" description="Disordered" evidence="3">
    <location>
        <begin position="652"/>
        <end position="677"/>
    </location>
</feature>
<dbReference type="Pfam" id="PF00651">
    <property type="entry name" value="BTB"/>
    <property type="match status" value="1"/>
</dbReference>
<dbReference type="InterPro" id="IPR052124">
    <property type="entry name" value="Rab9_kelch_effector"/>
</dbReference>
<dbReference type="InterPro" id="IPR015915">
    <property type="entry name" value="Kelch-typ_b-propeller"/>
</dbReference>
<dbReference type="PROSITE" id="PS50097">
    <property type="entry name" value="BTB"/>
    <property type="match status" value="1"/>
</dbReference>
<feature type="compositionally biased region" description="Polar residues" evidence="3">
    <location>
        <begin position="652"/>
        <end position="667"/>
    </location>
</feature>
<dbReference type="Gene3D" id="2.120.10.80">
    <property type="entry name" value="Kelch-type beta propeller"/>
    <property type="match status" value="2"/>
</dbReference>
<evidence type="ECO:0000259" key="4">
    <source>
        <dbReference type="PROSITE" id="PS50097"/>
    </source>
</evidence>
<gene>
    <name evidence="5" type="ORF">SteCoe_16844</name>
</gene>
<dbReference type="CDD" id="cd18186">
    <property type="entry name" value="BTB_POZ_ZBTB_KLHL-like"/>
    <property type="match status" value="1"/>
</dbReference>
<keyword evidence="6" id="KW-1185">Reference proteome</keyword>
<dbReference type="CDD" id="cd14733">
    <property type="entry name" value="BACK"/>
    <property type="match status" value="1"/>
</dbReference>
<keyword evidence="1" id="KW-0880">Kelch repeat</keyword>
<dbReference type="InterPro" id="IPR011043">
    <property type="entry name" value="Gal_Oxase/kelch_b-propeller"/>
</dbReference>
<dbReference type="SUPFAM" id="SSF50965">
    <property type="entry name" value="Galactose oxidase, central domain"/>
    <property type="match status" value="2"/>
</dbReference>
<evidence type="ECO:0000313" key="5">
    <source>
        <dbReference type="EMBL" id="OMJ82438.1"/>
    </source>
</evidence>
<evidence type="ECO:0000256" key="2">
    <source>
        <dbReference type="ARBA" id="ARBA00022737"/>
    </source>
</evidence>
<dbReference type="Pfam" id="PF24681">
    <property type="entry name" value="Kelch_KLHDC2_KLHL20_DRC7"/>
    <property type="match status" value="1"/>
</dbReference>
<feature type="domain" description="BTB" evidence="4">
    <location>
        <begin position="428"/>
        <end position="492"/>
    </location>
</feature>
<dbReference type="InterPro" id="IPR011333">
    <property type="entry name" value="SKP1/BTB/POZ_sf"/>
</dbReference>
<keyword evidence="2" id="KW-0677">Repeat</keyword>
<reference evidence="5 6" key="1">
    <citation type="submission" date="2016-11" db="EMBL/GenBank/DDBJ databases">
        <title>The macronuclear genome of Stentor coeruleus: a giant cell with tiny introns.</title>
        <authorList>
            <person name="Slabodnick M."/>
            <person name="Ruby J.G."/>
            <person name="Reiff S.B."/>
            <person name="Swart E.C."/>
            <person name="Gosai S."/>
            <person name="Prabakaran S."/>
            <person name="Witkowska E."/>
            <person name="Larue G.E."/>
            <person name="Fisher S."/>
            <person name="Freeman R.M."/>
            <person name="Gunawardena J."/>
            <person name="Chu W."/>
            <person name="Stover N.A."/>
            <person name="Gregory B.D."/>
            <person name="Nowacki M."/>
            <person name="Derisi J."/>
            <person name="Roy S.W."/>
            <person name="Marshall W.F."/>
            <person name="Sood P."/>
        </authorList>
    </citation>
    <scope>NUCLEOTIDE SEQUENCE [LARGE SCALE GENOMIC DNA]</scope>
    <source>
        <strain evidence="5">WM001</strain>
    </source>
</reference>
<dbReference type="AlphaFoldDB" id="A0A1R2C095"/>
<proteinExistence type="predicted"/>
<protein>
    <recommendedName>
        <fullName evidence="4">BTB domain-containing protein</fullName>
    </recommendedName>
</protein>
<dbReference type="SMART" id="SM00225">
    <property type="entry name" value="BTB"/>
    <property type="match status" value="1"/>
</dbReference>
<dbReference type="PANTHER" id="PTHR46647:SF1">
    <property type="entry name" value="RAB9 EFFECTOR PROTEIN WITH KELCH MOTIFS"/>
    <property type="match status" value="1"/>
</dbReference>
<dbReference type="Proteomes" id="UP000187209">
    <property type="component" value="Unassembled WGS sequence"/>
</dbReference>
<dbReference type="InterPro" id="IPR000210">
    <property type="entry name" value="BTB/POZ_dom"/>
</dbReference>
<dbReference type="EMBL" id="MPUH01000340">
    <property type="protein sequence ID" value="OMJ82438.1"/>
    <property type="molecule type" value="Genomic_DNA"/>
</dbReference>
<evidence type="ECO:0000256" key="3">
    <source>
        <dbReference type="SAM" id="MobiDB-lite"/>
    </source>
</evidence>
<dbReference type="SUPFAM" id="SSF54695">
    <property type="entry name" value="POZ domain"/>
    <property type="match status" value="1"/>
</dbReference>
<accession>A0A1R2C095</accession>
<evidence type="ECO:0000313" key="6">
    <source>
        <dbReference type="Proteomes" id="UP000187209"/>
    </source>
</evidence>
<sequence length="742" mass="83946">MAWIHPPAIGCRFSFLHIPCGRCGHTAVLYNSSLLIFGGFDGKRWLNDLHSFDSTSLVWSQPRILGVSPNPRQYHTAAICDSRMFIFGGYNGAGWLKDLVVLDLLNYRWLYPKTYGTIPLGREGHTMISNGKSLYIHGGWDGGTIGDLYKLSVDTYTWEKIEIIGEKPILCGHSVNIVEKELFIFGGFDGVNWVNSLYRLNLETYNCVKCDTKGEPIPRGYHSATLVNRYILIWAGYNGKFILGDLVALDTENLVWSLPDPCLGHFPTARNAHTITMLGSELFMFGGYNGTRDTNDLHILETAAFSSLQDDMKMGMNCQVGLMTEIGSRGNIFMVHTVLIITRCPKLLQAEDRKDLGVSKQALELFIEYIYCDLSSEKIPNACLDELRFLAVGLGLERLKHLCNNEMETVDSTLTSDIMHIRSLAEHSDFTVEIENTEFLLHKVILAARCPYFRAMFQTRMSENSKNRMTLEGFRIGAFEFIIEWIYSDKFSPLFGNTKLEVDEFIEILIQSNMLGLESLMRMTEMAAQDTINVDNVIKLFEVAYSLGAIRLKSYAVNFILREFDKVALKKDLSNLSEGAFEELNLYLPRRLKRQTSKNGFFPSINYVKLDRAHGFMSSKLDIKPHDPKSLKLPSSDLKGILSLRNPLSSTESKSQIIKHSSPQMKQSRFRRTDRTRTHNKKINASEPIDLIVQGISPRSNHSGERSPVLKYAGLHISSSVGALYQHTMSELTGSSKFLLYK</sequence>
<dbReference type="Gene3D" id="3.30.710.10">
    <property type="entry name" value="Potassium Channel Kv1.1, Chain A"/>
    <property type="match status" value="1"/>
</dbReference>
<name>A0A1R2C095_9CILI</name>
<dbReference type="OrthoDB" id="10251809at2759"/>